<feature type="signal peptide" evidence="1">
    <location>
        <begin position="1"/>
        <end position="28"/>
    </location>
</feature>
<name>A0ABT6FAX0_9BACT</name>
<evidence type="ECO:0000313" key="3">
    <source>
        <dbReference type="Proteomes" id="UP001216907"/>
    </source>
</evidence>
<dbReference type="Proteomes" id="UP001216907">
    <property type="component" value="Unassembled WGS sequence"/>
</dbReference>
<keyword evidence="1" id="KW-0732">Signal</keyword>
<protein>
    <submittedName>
        <fullName evidence="2">Uncharacterized protein</fullName>
    </submittedName>
</protein>
<organism evidence="2 3">
    <name type="scientific">Paludisphaera mucosa</name>
    <dbReference type="NCBI Taxonomy" id="3030827"/>
    <lineage>
        <taxon>Bacteria</taxon>
        <taxon>Pseudomonadati</taxon>
        <taxon>Planctomycetota</taxon>
        <taxon>Planctomycetia</taxon>
        <taxon>Isosphaerales</taxon>
        <taxon>Isosphaeraceae</taxon>
        <taxon>Paludisphaera</taxon>
    </lineage>
</organism>
<comment type="caution">
    <text evidence="2">The sequence shown here is derived from an EMBL/GenBank/DDBJ whole genome shotgun (WGS) entry which is preliminary data.</text>
</comment>
<dbReference type="EMBL" id="JARRAG010000002">
    <property type="protein sequence ID" value="MDG3004743.1"/>
    <property type="molecule type" value="Genomic_DNA"/>
</dbReference>
<sequence>MDPTFRRRRASAAWILGLATATARVASAQPAGEAPVFIPHPMPPAIAPAAYGPAPAVVEPPLVRPAPVAIEAPPDEIENPLERAPLDPVAAARKGPHFFFKKIRSWHWRRAQGKLLGYPEEFRPRMLGSSVYAMGRTMASNGAEARLALHDYDFAPGSAELNERGRDQLAKAAAQLAASPYPLIVERTPDDPELAGARRRAVLDALAAASFPVAEERVLVGQPLPFGMSGVNAQIVSANALNRTQQYGPPIPINANGVNSPSGVTNQMVGVVPGQ</sequence>
<proteinExistence type="predicted"/>
<gene>
    <name evidence="2" type="ORF">PZE19_13220</name>
</gene>
<feature type="chain" id="PRO_5045959051" evidence="1">
    <location>
        <begin position="29"/>
        <end position="275"/>
    </location>
</feature>
<evidence type="ECO:0000313" key="2">
    <source>
        <dbReference type="EMBL" id="MDG3004743.1"/>
    </source>
</evidence>
<keyword evidence="3" id="KW-1185">Reference proteome</keyword>
<evidence type="ECO:0000256" key="1">
    <source>
        <dbReference type="SAM" id="SignalP"/>
    </source>
</evidence>
<dbReference type="RefSeq" id="WP_277861096.1">
    <property type="nucleotide sequence ID" value="NZ_JARRAG010000002.1"/>
</dbReference>
<reference evidence="2 3" key="1">
    <citation type="submission" date="2023-03" db="EMBL/GenBank/DDBJ databases">
        <title>Paludisphaera mucosa sp. nov. a novel planctomycete from northern fen.</title>
        <authorList>
            <person name="Ivanova A."/>
        </authorList>
    </citation>
    <scope>NUCLEOTIDE SEQUENCE [LARGE SCALE GENOMIC DNA]</scope>
    <source>
        <strain evidence="2 3">Pla2</strain>
    </source>
</reference>
<accession>A0ABT6FAX0</accession>